<sequence>MAPPTVVSKPVEATPSLSAPKPPSGNLPLVSYSEPPSLIKFWAAQNVGHFRGEGYKAWICSFEDYCIDFGLSDAARLKEVGSFLHDKARLWHQDLTFSSWEDWKQKTCMQFVGHKPDAHHRLNKVKISQYSSMQDFIVAFQDAANAVLSQHVKSTSGTDRAAAIKTFHKLIGIPTF</sequence>
<reference evidence="1" key="1">
    <citation type="submission" date="2022-04" db="EMBL/GenBank/DDBJ databases">
        <title>Genome of the entomopathogenic fungus Entomophthora muscae.</title>
        <authorList>
            <person name="Elya C."/>
            <person name="Lovett B.R."/>
            <person name="Lee E."/>
            <person name="Macias A.M."/>
            <person name="Hajek A.E."/>
            <person name="De Bivort B.L."/>
            <person name="Kasson M.T."/>
            <person name="De Fine Licht H.H."/>
            <person name="Stajich J.E."/>
        </authorList>
    </citation>
    <scope>NUCLEOTIDE SEQUENCE</scope>
    <source>
        <strain evidence="1">Berkeley</strain>
    </source>
</reference>
<evidence type="ECO:0000313" key="2">
    <source>
        <dbReference type="Proteomes" id="UP001165960"/>
    </source>
</evidence>
<comment type="caution">
    <text evidence="1">The sequence shown here is derived from an EMBL/GenBank/DDBJ whole genome shotgun (WGS) entry which is preliminary data.</text>
</comment>
<evidence type="ECO:0000313" key="1">
    <source>
        <dbReference type="EMBL" id="KAJ9050077.1"/>
    </source>
</evidence>
<organism evidence="1 2">
    <name type="scientific">Entomophthora muscae</name>
    <dbReference type="NCBI Taxonomy" id="34485"/>
    <lineage>
        <taxon>Eukaryota</taxon>
        <taxon>Fungi</taxon>
        <taxon>Fungi incertae sedis</taxon>
        <taxon>Zoopagomycota</taxon>
        <taxon>Entomophthoromycotina</taxon>
        <taxon>Entomophthoromycetes</taxon>
        <taxon>Entomophthorales</taxon>
        <taxon>Entomophthoraceae</taxon>
        <taxon>Entomophthora</taxon>
    </lineage>
</organism>
<protein>
    <submittedName>
        <fullName evidence="1">Uncharacterized protein</fullName>
    </submittedName>
</protein>
<proteinExistence type="predicted"/>
<gene>
    <name evidence="1" type="ORF">DSO57_1039815</name>
</gene>
<dbReference type="EMBL" id="QTSX02007175">
    <property type="protein sequence ID" value="KAJ9050077.1"/>
    <property type="molecule type" value="Genomic_DNA"/>
</dbReference>
<name>A0ACC2RJ00_9FUNG</name>
<dbReference type="Proteomes" id="UP001165960">
    <property type="component" value="Unassembled WGS sequence"/>
</dbReference>
<keyword evidence="2" id="KW-1185">Reference proteome</keyword>
<accession>A0ACC2RJ00</accession>